<gene>
    <name evidence="1" type="ORF">BpHYR1_033703</name>
</gene>
<evidence type="ECO:0000313" key="2">
    <source>
        <dbReference type="Proteomes" id="UP000276133"/>
    </source>
</evidence>
<sequence>MLNKELFLGKIWHYIERYVIIFSLDLQRSFNSSTIGPNEIQKRSYPINKINIHVNPVKSKSRGGRKKFRLNLLKYKP</sequence>
<protein>
    <submittedName>
        <fullName evidence="1">Uncharacterized protein</fullName>
    </submittedName>
</protein>
<evidence type="ECO:0000313" key="1">
    <source>
        <dbReference type="EMBL" id="RNA36214.1"/>
    </source>
</evidence>
<dbReference type="AlphaFoldDB" id="A0A3M7SK18"/>
<keyword evidence="2" id="KW-1185">Reference proteome</keyword>
<dbReference type="Proteomes" id="UP000276133">
    <property type="component" value="Unassembled WGS sequence"/>
</dbReference>
<name>A0A3M7SK18_BRAPC</name>
<dbReference type="EMBL" id="REGN01001213">
    <property type="protein sequence ID" value="RNA36214.1"/>
    <property type="molecule type" value="Genomic_DNA"/>
</dbReference>
<reference evidence="1 2" key="1">
    <citation type="journal article" date="2018" name="Sci. Rep.">
        <title>Genomic signatures of local adaptation to the degree of environmental predictability in rotifers.</title>
        <authorList>
            <person name="Franch-Gras L."/>
            <person name="Hahn C."/>
            <person name="Garcia-Roger E.M."/>
            <person name="Carmona M.J."/>
            <person name="Serra M."/>
            <person name="Gomez A."/>
        </authorList>
    </citation>
    <scope>NUCLEOTIDE SEQUENCE [LARGE SCALE GENOMIC DNA]</scope>
    <source>
        <strain evidence="1">HYR1</strain>
    </source>
</reference>
<accession>A0A3M7SK18</accession>
<proteinExistence type="predicted"/>
<organism evidence="1 2">
    <name type="scientific">Brachionus plicatilis</name>
    <name type="common">Marine rotifer</name>
    <name type="synonym">Brachionus muelleri</name>
    <dbReference type="NCBI Taxonomy" id="10195"/>
    <lineage>
        <taxon>Eukaryota</taxon>
        <taxon>Metazoa</taxon>
        <taxon>Spiralia</taxon>
        <taxon>Gnathifera</taxon>
        <taxon>Rotifera</taxon>
        <taxon>Eurotatoria</taxon>
        <taxon>Monogononta</taxon>
        <taxon>Pseudotrocha</taxon>
        <taxon>Ploima</taxon>
        <taxon>Brachionidae</taxon>
        <taxon>Brachionus</taxon>
    </lineage>
</organism>
<comment type="caution">
    <text evidence="1">The sequence shown here is derived from an EMBL/GenBank/DDBJ whole genome shotgun (WGS) entry which is preliminary data.</text>
</comment>